<sequence>MKFKILSAFGFHKIKEKDVSDFVNIKTPSTTANSEFRSEQNEERNRNLRLLKEEDDADGNADLISMTVSADIAVFVSACVAVSVLVPAPTVAAAYTCSFLLHPFACANGKRGHLAVCIVLPPSLPVTVTAYCCRHRLLPSPTREPHKFLKKEQNRKTDFKTKMKTRGRF</sequence>
<feature type="compositionally biased region" description="Basic and acidic residues" evidence="1">
    <location>
        <begin position="147"/>
        <end position="161"/>
    </location>
</feature>
<dbReference type="AlphaFoldDB" id="A0A484F3H1"/>
<proteinExistence type="predicted"/>
<evidence type="ECO:0000313" key="2">
    <source>
        <dbReference type="EMBL" id="TDQ68723.1"/>
    </source>
</evidence>
<gene>
    <name evidence="2" type="ORF">C7391_0914</name>
</gene>
<reference evidence="2 3" key="1">
    <citation type="submission" date="2019-03" db="EMBL/GenBank/DDBJ databases">
        <title>Genomic Encyclopedia of Type Strains, Phase IV (KMG-IV): sequencing the most valuable type-strain genomes for metagenomic binning, comparative biology and taxonomic classification.</title>
        <authorList>
            <person name="Goeker M."/>
        </authorList>
    </citation>
    <scope>NUCLEOTIDE SEQUENCE [LARGE SCALE GENOMIC DNA]</scope>
    <source>
        <strain evidence="2 3">DSM 13328</strain>
    </source>
</reference>
<dbReference type="Proteomes" id="UP000294855">
    <property type="component" value="Unassembled WGS sequence"/>
</dbReference>
<dbReference type="EMBL" id="SNYS01000008">
    <property type="protein sequence ID" value="TDQ68723.1"/>
    <property type="molecule type" value="Genomic_DNA"/>
</dbReference>
<protein>
    <submittedName>
        <fullName evidence="2">Uncharacterized protein</fullName>
    </submittedName>
</protein>
<name>A0A484F3H1_9EURY</name>
<keyword evidence="3" id="KW-1185">Reference proteome</keyword>
<comment type="caution">
    <text evidence="2">The sequence shown here is derived from an EMBL/GenBank/DDBJ whole genome shotgun (WGS) entry which is preliminary data.</text>
</comment>
<organism evidence="2 3">
    <name type="scientific">Methanimicrococcus blatticola</name>
    <dbReference type="NCBI Taxonomy" id="91560"/>
    <lineage>
        <taxon>Archaea</taxon>
        <taxon>Methanobacteriati</taxon>
        <taxon>Methanobacteriota</taxon>
        <taxon>Stenosarchaea group</taxon>
        <taxon>Methanomicrobia</taxon>
        <taxon>Methanosarcinales</taxon>
        <taxon>Methanosarcinaceae</taxon>
        <taxon>Methanimicrococcus</taxon>
    </lineage>
</organism>
<feature type="region of interest" description="Disordered" evidence="1">
    <location>
        <begin position="147"/>
        <end position="169"/>
    </location>
</feature>
<evidence type="ECO:0000313" key="3">
    <source>
        <dbReference type="Proteomes" id="UP000294855"/>
    </source>
</evidence>
<accession>A0A484F3H1</accession>
<evidence type="ECO:0000256" key="1">
    <source>
        <dbReference type="SAM" id="MobiDB-lite"/>
    </source>
</evidence>